<dbReference type="GO" id="GO:0003924">
    <property type="term" value="F:GTPase activity"/>
    <property type="evidence" value="ECO:0007669"/>
    <property type="project" value="InterPro"/>
</dbReference>
<protein>
    <submittedName>
        <fullName evidence="12">Uncharacterized protein</fullName>
    </submittedName>
</protein>
<feature type="binding site" evidence="9">
    <location>
        <begin position="267"/>
        <end position="270"/>
    </location>
    <ligand>
        <name>GTP</name>
        <dbReference type="ChEBI" id="CHEBI:37565"/>
    </ligand>
</feature>
<dbReference type="SUPFAM" id="SSF52540">
    <property type="entry name" value="P-loop containing nucleoside triphosphate hydrolases"/>
    <property type="match status" value="1"/>
</dbReference>
<evidence type="ECO:0000256" key="10">
    <source>
        <dbReference type="PIRSR" id="PIRSR601019-2"/>
    </source>
</evidence>
<keyword evidence="6" id="KW-0564">Palmitate</keyword>
<dbReference type="PANTHER" id="PTHR10218:SF302">
    <property type="entry name" value="GUANINE NUCLEOTIDE-BINDING PROTEIN ALPHA-5 SUBUNIT"/>
    <property type="match status" value="1"/>
</dbReference>
<evidence type="ECO:0000313" key="12">
    <source>
        <dbReference type="EMBL" id="CAD9671547.1"/>
    </source>
</evidence>
<feature type="compositionally biased region" description="Basic and acidic residues" evidence="11">
    <location>
        <begin position="8"/>
        <end position="18"/>
    </location>
</feature>
<feature type="binding site" evidence="9">
    <location>
        <begin position="173"/>
        <end position="179"/>
    </location>
    <ligand>
        <name>GTP</name>
        <dbReference type="ChEBI" id="CHEBI:37565"/>
    </ligand>
</feature>
<dbReference type="GO" id="GO:0005525">
    <property type="term" value="F:GTP binding"/>
    <property type="evidence" value="ECO:0007669"/>
    <property type="project" value="UniProtKB-KW"/>
</dbReference>
<dbReference type="GO" id="GO:0001664">
    <property type="term" value="F:G protein-coupled receptor binding"/>
    <property type="evidence" value="ECO:0007669"/>
    <property type="project" value="TreeGrafter"/>
</dbReference>
<dbReference type="SUPFAM" id="SSF47895">
    <property type="entry name" value="Transducin (alpha subunit), insertion domain"/>
    <property type="match status" value="1"/>
</dbReference>
<accession>A0A7S2RHV6</accession>
<keyword evidence="2 10" id="KW-0479">Metal-binding</keyword>
<evidence type="ECO:0000256" key="2">
    <source>
        <dbReference type="ARBA" id="ARBA00022723"/>
    </source>
</evidence>
<evidence type="ECO:0000256" key="3">
    <source>
        <dbReference type="ARBA" id="ARBA00022741"/>
    </source>
</evidence>
<keyword evidence="3 9" id="KW-0547">Nucleotide-binding</keyword>
<dbReference type="InterPro" id="IPR001019">
    <property type="entry name" value="Gprotein_alpha_su"/>
</dbReference>
<organism evidence="12">
    <name type="scientific">Rhizochromulina marina</name>
    <dbReference type="NCBI Taxonomy" id="1034831"/>
    <lineage>
        <taxon>Eukaryota</taxon>
        <taxon>Sar</taxon>
        <taxon>Stramenopiles</taxon>
        <taxon>Ochrophyta</taxon>
        <taxon>Dictyochophyceae</taxon>
        <taxon>Rhizochromulinales</taxon>
        <taxon>Rhizochromulina</taxon>
    </lineage>
</organism>
<keyword evidence="5 9" id="KW-0342">GTP-binding</keyword>
<evidence type="ECO:0000256" key="1">
    <source>
        <dbReference type="ARBA" id="ARBA00022707"/>
    </source>
</evidence>
<dbReference type="GO" id="GO:0046872">
    <property type="term" value="F:metal ion binding"/>
    <property type="evidence" value="ECO:0007669"/>
    <property type="project" value="UniProtKB-KW"/>
</dbReference>
<feature type="binding site" evidence="10">
    <location>
        <position position="179"/>
    </location>
    <ligand>
        <name>Mg(2+)</name>
        <dbReference type="ChEBI" id="CHEBI:18420"/>
    </ligand>
</feature>
<evidence type="ECO:0000256" key="9">
    <source>
        <dbReference type="PIRSR" id="PIRSR601019-1"/>
    </source>
</evidence>
<reference evidence="12" key="1">
    <citation type="submission" date="2021-01" db="EMBL/GenBank/DDBJ databases">
        <authorList>
            <person name="Corre E."/>
            <person name="Pelletier E."/>
            <person name="Niang G."/>
            <person name="Scheremetjew M."/>
            <person name="Finn R."/>
            <person name="Kale V."/>
            <person name="Holt S."/>
            <person name="Cochrane G."/>
            <person name="Meng A."/>
            <person name="Brown T."/>
            <person name="Cohen L."/>
        </authorList>
    </citation>
    <scope>NUCLEOTIDE SEQUENCE</scope>
    <source>
        <strain evidence="12">CCMP1243</strain>
    </source>
</reference>
<dbReference type="GO" id="GO:0007188">
    <property type="term" value="P:adenylate cyclase-modulating G protein-coupled receptor signaling pathway"/>
    <property type="evidence" value="ECO:0007669"/>
    <property type="project" value="TreeGrafter"/>
</dbReference>
<dbReference type="GO" id="GO:0005834">
    <property type="term" value="C:heterotrimeric G-protein complex"/>
    <property type="evidence" value="ECO:0007669"/>
    <property type="project" value="TreeGrafter"/>
</dbReference>
<dbReference type="PROSITE" id="PS51882">
    <property type="entry name" value="G_ALPHA"/>
    <property type="match status" value="1"/>
</dbReference>
<dbReference type="PRINTS" id="PR00318">
    <property type="entry name" value="GPROTEINA"/>
</dbReference>
<evidence type="ECO:0000256" key="7">
    <source>
        <dbReference type="ARBA" id="ARBA00023224"/>
    </source>
</evidence>
<dbReference type="FunFam" id="3.40.50.300:FF:003800">
    <property type="entry name" value="Guanine nucleotide-binding protein G(k) subunit alpha"/>
    <property type="match status" value="1"/>
</dbReference>
<keyword evidence="7" id="KW-0807">Transducer</keyword>
<dbReference type="Gene3D" id="3.40.50.300">
    <property type="entry name" value="P-loop containing nucleotide triphosphate hydrolases"/>
    <property type="match status" value="1"/>
</dbReference>
<dbReference type="GO" id="GO:0005737">
    <property type="term" value="C:cytoplasm"/>
    <property type="evidence" value="ECO:0007669"/>
    <property type="project" value="TreeGrafter"/>
</dbReference>
<evidence type="ECO:0000256" key="6">
    <source>
        <dbReference type="ARBA" id="ARBA00023139"/>
    </source>
</evidence>
<gene>
    <name evidence="12" type="ORF">RMAR1173_LOCUS4710</name>
</gene>
<name>A0A7S2RHV6_9STRA</name>
<evidence type="ECO:0000256" key="11">
    <source>
        <dbReference type="SAM" id="MobiDB-lite"/>
    </source>
</evidence>
<proteinExistence type="predicted"/>
<dbReference type="AlphaFoldDB" id="A0A7S2RHV6"/>
<dbReference type="InterPro" id="IPR011025">
    <property type="entry name" value="GproteinA_insert"/>
</dbReference>
<keyword evidence="8" id="KW-0449">Lipoprotein</keyword>
<dbReference type="GO" id="GO:0031683">
    <property type="term" value="F:G-protein beta/gamma-subunit complex binding"/>
    <property type="evidence" value="ECO:0007669"/>
    <property type="project" value="InterPro"/>
</dbReference>
<dbReference type="Pfam" id="PF00503">
    <property type="entry name" value="G-alpha"/>
    <property type="match status" value="1"/>
</dbReference>
<dbReference type="SMART" id="SM00275">
    <property type="entry name" value="G_alpha"/>
    <property type="match status" value="1"/>
</dbReference>
<dbReference type="EMBL" id="HBHJ01007314">
    <property type="protein sequence ID" value="CAD9671547.1"/>
    <property type="molecule type" value="Transcribed_RNA"/>
</dbReference>
<evidence type="ECO:0000256" key="8">
    <source>
        <dbReference type="ARBA" id="ARBA00023288"/>
    </source>
</evidence>
<keyword evidence="4 10" id="KW-0460">Magnesium</keyword>
<evidence type="ECO:0000256" key="4">
    <source>
        <dbReference type="ARBA" id="ARBA00022842"/>
    </source>
</evidence>
<evidence type="ECO:0000256" key="5">
    <source>
        <dbReference type="ARBA" id="ARBA00023134"/>
    </source>
</evidence>
<dbReference type="Gene3D" id="1.10.400.10">
    <property type="entry name" value="GI Alpha 1, domain 2-like"/>
    <property type="match status" value="1"/>
</dbReference>
<feature type="binding site" evidence="10">
    <location>
        <position position="45"/>
    </location>
    <ligand>
        <name>Mg(2+)</name>
        <dbReference type="ChEBI" id="CHEBI:18420"/>
    </ligand>
</feature>
<dbReference type="CDD" id="cd00066">
    <property type="entry name" value="G-alpha"/>
    <property type="match status" value="1"/>
</dbReference>
<dbReference type="InterPro" id="IPR027417">
    <property type="entry name" value="P-loop_NTPase"/>
</dbReference>
<feature type="binding site" evidence="9">
    <location>
        <begin position="198"/>
        <end position="202"/>
    </location>
    <ligand>
        <name>GTP</name>
        <dbReference type="ChEBI" id="CHEBI:37565"/>
    </ligand>
</feature>
<dbReference type="PANTHER" id="PTHR10218">
    <property type="entry name" value="GTP-BINDING PROTEIN ALPHA SUBUNIT"/>
    <property type="match status" value="1"/>
</dbReference>
<feature type="region of interest" description="Disordered" evidence="11">
    <location>
        <begin position="1"/>
        <end position="23"/>
    </location>
</feature>
<sequence length="361" mass="40172">MGCGGSKSVEDQQSKQVEKTLASAQREDAKTVKLLLLGAGESGKTTFLKQLKARFSAPPTARELSEVADIIRGNILEFMANLATAMVDLELDGDLQDELQPTVSKLTSMNTKDTAELTPVFARNLLALWLSAPAQAVFARRAEFQLVESHTVFIERAVEIADPRFEADFQDMLKARVKTSGIKSENLVIDGVNFEIFDVGGQKSERRKWIRCFDNVTAIVFFVGISEYDQMMHEDETTNRMEDAIGLFHETVTNEAFEKTSVCVFLNKVDLFENKLKTVPISSVQKEPCSGELQVSPVHPCPSLGWAGAALEWGLSGLCREGEPIDSSTIGTRSWNRLLHDQVPRSSRWPFERPLQAQHGY</sequence>
<feature type="binding site" evidence="9">
    <location>
        <begin position="41"/>
        <end position="46"/>
    </location>
    <ligand>
        <name>GTP</name>
        <dbReference type="ChEBI" id="CHEBI:37565"/>
    </ligand>
</feature>
<keyword evidence="1" id="KW-0519">Myristate</keyword>